<dbReference type="EC" id="2.7.11.1" evidence="1"/>
<dbReference type="GO" id="GO:0000422">
    <property type="term" value="P:autophagy of mitochondrion"/>
    <property type="evidence" value="ECO:0007669"/>
    <property type="project" value="TreeGrafter"/>
</dbReference>
<dbReference type="Pfam" id="PF21127">
    <property type="entry name" value="ATG1-like_MIT2"/>
    <property type="match status" value="1"/>
</dbReference>
<dbReference type="InterPro" id="IPR017441">
    <property type="entry name" value="Protein_kinase_ATP_BS"/>
</dbReference>
<reference evidence="12" key="3">
    <citation type="submission" date="2025-09" db="UniProtKB">
        <authorList>
            <consortium name="Ensembl"/>
        </authorList>
    </citation>
    <scope>IDENTIFICATION</scope>
</reference>
<feature type="compositionally biased region" description="Low complexity" evidence="10">
    <location>
        <begin position="714"/>
        <end position="725"/>
    </location>
</feature>
<feature type="domain" description="Protein kinase" evidence="11">
    <location>
        <begin position="9"/>
        <end position="278"/>
    </location>
</feature>
<dbReference type="GO" id="GO:0048671">
    <property type="term" value="P:negative regulation of collateral sprouting"/>
    <property type="evidence" value="ECO:0007669"/>
    <property type="project" value="TreeGrafter"/>
</dbReference>
<evidence type="ECO:0000256" key="2">
    <source>
        <dbReference type="ARBA" id="ARBA00022527"/>
    </source>
</evidence>
<evidence type="ECO:0000256" key="3">
    <source>
        <dbReference type="ARBA" id="ARBA00022553"/>
    </source>
</evidence>
<evidence type="ECO:0000256" key="10">
    <source>
        <dbReference type="SAM" id="MobiDB-lite"/>
    </source>
</evidence>
<dbReference type="InterPro" id="IPR011009">
    <property type="entry name" value="Kinase-like_dom_sf"/>
</dbReference>
<dbReference type="SMART" id="SM00220">
    <property type="entry name" value="S_TKc"/>
    <property type="match status" value="1"/>
</dbReference>
<proteinExistence type="predicted"/>
<evidence type="ECO:0000256" key="6">
    <source>
        <dbReference type="ARBA" id="ARBA00022777"/>
    </source>
</evidence>
<dbReference type="Gene3D" id="3.30.200.20">
    <property type="entry name" value="Phosphorylase Kinase, domain 1"/>
    <property type="match status" value="1"/>
</dbReference>
<feature type="compositionally biased region" description="Polar residues" evidence="10">
    <location>
        <begin position="360"/>
        <end position="377"/>
    </location>
</feature>
<dbReference type="InterPro" id="IPR008271">
    <property type="entry name" value="Ser/Thr_kinase_AS"/>
</dbReference>
<dbReference type="GO" id="GO:0034045">
    <property type="term" value="C:phagophore assembly site membrane"/>
    <property type="evidence" value="ECO:0007669"/>
    <property type="project" value="TreeGrafter"/>
</dbReference>
<feature type="binding site" evidence="9">
    <location>
        <position position="39"/>
    </location>
    <ligand>
        <name>ATP</name>
        <dbReference type="ChEBI" id="CHEBI:30616"/>
    </ligand>
</feature>
<dbReference type="GO" id="GO:0005776">
    <property type="term" value="C:autophagosome"/>
    <property type="evidence" value="ECO:0007669"/>
    <property type="project" value="TreeGrafter"/>
</dbReference>
<feature type="compositionally biased region" description="Polar residues" evidence="10">
    <location>
        <begin position="731"/>
        <end position="744"/>
    </location>
</feature>
<dbReference type="GO" id="GO:0004674">
    <property type="term" value="F:protein serine/threonine kinase activity"/>
    <property type="evidence" value="ECO:0007669"/>
    <property type="project" value="UniProtKB-KW"/>
</dbReference>
<dbReference type="FunFam" id="3.30.200.20:FF:000149">
    <property type="entry name" value="serine/threonine-protein kinase unc-51 isoform X1"/>
    <property type="match status" value="1"/>
</dbReference>
<keyword evidence="13" id="KW-1185">Reference proteome</keyword>
<dbReference type="InterPro" id="IPR000719">
    <property type="entry name" value="Prot_kinase_dom"/>
</dbReference>
<dbReference type="PANTHER" id="PTHR24348:SF18">
    <property type="entry name" value="SERINE_THREONINE-PROTEIN KINASE ULK2"/>
    <property type="match status" value="1"/>
</dbReference>
<dbReference type="GO" id="GO:0034727">
    <property type="term" value="P:piecemeal microautophagy of the nucleus"/>
    <property type="evidence" value="ECO:0007669"/>
    <property type="project" value="TreeGrafter"/>
</dbReference>
<dbReference type="Ensembl" id="ENSSFOT00015021785.2">
    <property type="protein sequence ID" value="ENSSFOP00015021546.2"/>
    <property type="gene ID" value="ENSSFOG00015013847.2"/>
</dbReference>
<keyword evidence="2" id="KW-0723">Serine/threonine-protein kinase</keyword>
<dbReference type="InterPro" id="IPR045269">
    <property type="entry name" value="Atg1-like"/>
</dbReference>
<evidence type="ECO:0000256" key="8">
    <source>
        <dbReference type="ARBA" id="ARBA00023006"/>
    </source>
</evidence>
<accession>A0A8C9RZI8</accession>
<dbReference type="FunFam" id="1.10.510.10:FF:000128">
    <property type="entry name" value="serine/threonine-protein kinase ULK2 isoform X2"/>
    <property type="match status" value="1"/>
</dbReference>
<dbReference type="InterPro" id="IPR022708">
    <property type="entry name" value="Atg1-like_tMIT"/>
</dbReference>
<dbReference type="GeneTree" id="ENSGT00940000157588"/>
<sequence>METVGDFEYSRKDLVGHGAFAVVFKGRHRKKTDWEVAIKSINKKNLSRSQILLGKEIKILKELQHENIVALYDVQVIPGWLESGQCNDGSGHVFPLAKGTLREDTLRVFLQQIAAAMRILNSKGIIHRDLKPQNILLSYVGRKKSSLNGIRIKIADFGFARYLQSNMMAATLCGSPMYMAPEVIMSQNYDAKADLWSIGTVIYQCLVGKPPFQANSPQDLRMFYEKNKTLVPNIPRETSPQLSDLLLGLLQRNQKDRMDFGQSPILSLPSKPPDSKVLLISIPASLQSLPDMQTLPEDVLSSPPLGPPNYLQLSKESGGSTSSKNSSSDTDDFVLVPHLTGDQSYDMPMGATGRRPSSEFLLSSGQTPMVSPRTETTPIPVPTQVRNYQRIKQNLSSSPTTTMFGSPRSGTVRRSSTSPMGFPKAGCGSGSPSPADPAQPVGRRLSTGCSRPYSPSPLVGTIPEQLVHCCSAHGQGHESRSRSSSGGSPVPPPPHMMGARLQSAPTLTDVYQNKQKLHKQLSDPVYPTASACPSSHSPQLGRPGSLGTSPTKHLGSSPRSSDWLQKSPLPTIIGSPTKTNAPFKIPKTQASCNLLALASQQGMSDSPTPSKTTTDPRDICTHHCSPYPSSRQPAPEASKTTFGRSVSTGRLSEQPVRITLGGQPYQGSTDSLNTERPMDTGETSAPRHICLCYLWTPAGTSGASPRTVLFTVGSPPNSSTPPTCSHLGSRPRTTSVGSNSSAGSLCSTSGRVYVGSPPSMAIGSSPPGAEAGPSSLRYVPYGTSPPSLEGFITFEAPELPEETLMEREHTDTLMHLRMMLSFTDCMLEIAAVRAGGADLGVSSSLYPPQDSVVVDQISQLSKEWGQVEQLVLYMKAAQLLASSLHLAKAQIKSAKLNPSTAVKQVVKSLNERYKNCIALCRRLTDRLNHFFADKQRFVDEINSVTAEKLIYNHAVEMVQSAALDEMFQQTEDIAYRYNKAAMLLEGLSKILQDPADIENVNKYKASVERRISALCYCTVTLYE</sequence>
<dbReference type="PROSITE" id="PS00107">
    <property type="entry name" value="PROTEIN_KINASE_ATP"/>
    <property type="match status" value="1"/>
</dbReference>
<evidence type="ECO:0000313" key="12">
    <source>
        <dbReference type="Ensembl" id="ENSSFOP00015021546.2"/>
    </source>
</evidence>
<dbReference type="Gene3D" id="1.10.510.10">
    <property type="entry name" value="Transferase(Phosphotransferase) domain 1"/>
    <property type="match status" value="1"/>
</dbReference>
<keyword evidence="4" id="KW-0808">Transferase</keyword>
<reference evidence="12" key="2">
    <citation type="submission" date="2025-08" db="UniProtKB">
        <authorList>
            <consortium name="Ensembl"/>
        </authorList>
    </citation>
    <scope>IDENTIFICATION</scope>
</reference>
<evidence type="ECO:0000256" key="4">
    <source>
        <dbReference type="ARBA" id="ARBA00022679"/>
    </source>
</evidence>
<dbReference type="GO" id="GO:0005829">
    <property type="term" value="C:cytosol"/>
    <property type="evidence" value="ECO:0007669"/>
    <property type="project" value="TreeGrafter"/>
</dbReference>
<feature type="compositionally biased region" description="Low complexity" evidence="10">
    <location>
        <begin position="314"/>
        <end position="328"/>
    </location>
</feature>
<dbReference type="InterPro" id="IPR048941">
    <property type="entry name" value="ATG1-like_MIT2"/>
</dbReference>
<dbReference type="GO" id="GO:0048675">
    <property type="term" value="P:axon extension"/>
    <property type="evidence" value="ECO:0007669"/>
    <property type="project" value="TreeGrafter"/>
</dbReference>
<dbReference type="GO" id="GO:0005524">
    <property type="term" value="F:ATP binding"/>
    <property type="evidence" value="ECO:0007669"/>
    <property type="project" value="UniProtKB-UniRule"/>
</dbReference>
<gene>
    <name evidence="12" type="primary">ULK2</name>
    <name evidence="12" type="synonym">ulk2</name>
</gene>
<feature type="compositionally biased region" description="Polar residues" evidence="10">
    <location>
        <begin position="397"/>
        <end position="419"/>
    </location>
</feature>
<dbReference type="GO" id="GO:0000045">
    <property type="term" value="P:autophagosome assembly"/>
    <property type="evidence" value="ECO:0007669"/>
    <property type="project" value="TreeGrafter"/>
</dbReference>
<dbReference type="Pfam" id="PF12063">
    <property type="entry name" value="ATG1-like_MIT1"/>
    <property type="match status" value="1"/>
</dbReference>
<keyword evidence="5 9" id="KW-0547">Nucleotide-binding</keyword>
<dbReference type="GO" id="GO:0061709">
    <property type="term" value="P:reticulophagy"/>
    <property type="evidence" value="ECO:0007669"/>
    <property type="project" value="TreeGrafter"/>
</dbReference>
<evidence type="ECO:0000256" key="1">
    <source>
        <dbReference type="ARBA" id="ARBA00012513"/>
    </source>
</evidence>
<dbReference type="PANTHER" id="PTHR24348">
    <property type="entry name" value="SERINE/THREONINE-PROTEIN KINASE UNC-51-RELATED"/>
    <property type="match status" value="1"/>
</dbReference>
<keyword evidence="6" id="KW-0418">Kinase</keyword>
<dbReference type="SUPFAM" id="SSF56112">
    <property type="entry name" value="Protein kinase-like (PK-like)"/>
    <property type="match status" value="1"/>
</dbReference>
<feature type="region of interest" description="Disordered" evidence="10">
    <location>
        <begin position="714"/>
        <end position="744"/>
    </location>
</feature>
<dbReference type="GO" id="GO:0042594">
    <property type="term" value="P:response to starvation"/>
    <property type="evidence" value="ECO:0007669"/>
    <property type="project" value="TreeGrafter"/>
</dbReference>
<dbReference type="GO" id="GO:0010508">
    <property type="term" value="P:positive regulation of autophagy"/>
    <property type="evidence" value="ECO:0007669"/>
    <property type="project" value="TreeGrafter"/>
</dbReference>
<evidence type="ECO:0000256" key="5">
    <source>
        <dbReference type="ARBA" id="ARBA00022741"/>
    </source>
</evidence>
<name>A0A8C9RZI8_SCLFO</name>
<feature type="compositionally biased region" description="Low complexity" evidence="10">
    <location>
        <begin position="604"/>
        <end position="613"/>
    </location>
</feature>
<dbReference type="PROSITE" id="PS50011">
    <property type="entry name" value="PROTEIN_KINASE_DOM"/>
    <property type="match status" value="1"/>
</dbReference>
<feature type="compositionally biased region" description="Polar residues" evidence="10">
    <location>
        <begin position="665"/>
        <end position="674"/>
    </location>
</feature>
<keyword evidence="3" id="KW-0597">Phosphoprotein</keyword>
<dbReference type="AlphaFoldDB" id="A0A8C9RZI8"/>
<feature type="compositionally biased region" description="Polar residues" evidence="10">
    <location>
        <begin position="627"/>
        <end position="651"/>
    </location>
</feature>
<dbReference type="Pfam" id="PF00069">
    <property type="entry name" value="Pkinase"/>
    <property type="match status" value="1"/>
</dbReference>
<reference evidence="12 13" key="1">
    <citation type="submission" date="2019-04" db="EMBL/GenBank/DDBJ databases">
        <authorList>
            <consortium name="Wellcome Sanger Institute Data Sharing"/>
        </authorList>
    </citation>
    <scope>NUCLEOTIDE SEQUENCE [LARGE SCALE GENOMIC DNA]</scope>
</reference>
<dbReference type="Proteomes" id="UP000694397">
    <property type="component" value="Chromosome 10"/>
</dbReference>
<organism evidence="12 13">
    <name type="scientific">Scleropages formosus</name>
    <name type="common">Asian bonytongue</name>
    <name type="synonym">Osteoglossum formosum</name>
    <dbReference type="NCBI Taxonomy" id="113540"/>
    <lineage>
        <taxon>Eukaryota</taxon>
        <taxon>Metazoa</taxon>
        <taxon>Chordata</taxon>
        <taxon>Craniata</taxon>
        <taxon>Vertebrata</taxon>
        <taxon>Euteleostomi</taxon>
        <taxon>Actinopterygii</taxon>
        <taxon>Neopterygii</taxon>
        <taxon>Teleostei</taxon>
        <taxon>Osteoglossocephala</taxon>
        <taxon>Osteoglossomorpha</taxon>
        <taxon>Osteoglossiformes</taxon>
        <taxon>Osteoglossidae</taxon>
        <taxon>Scleropages</taxon>
    </lineage>
</organism>
<feature type="region of interest" description="Disordered" evidence="10">
    <location>
        <begin position="472"/>
        <end position="500"/>
    </location>
</feature>
<keyword evidence="8" id="KW-0072">Autophagy</keyword>
<evidence type="ECO:0000256" key="7">
    <source>
        <dbReference type="ARBA" id="ARBA00022840"/>
    </source>
</evidence>
<feature type="region of interest" description="Disordered" evidence="10">
    <location>
        <begin position="600"/>
        <end position="681"/>
    </location>
</feature>
<evidence type="ECO:0000259" key="11">
    <source>
        <dbReference type="PROSITE" id="PS50011"/>
    </source>
</evidence>
<protein>
    <recommendedName>
        <fullName evidence="1">non-specific serine/threonine protein kinase</fullName>
        <ecNumber evidence="1">2.7.11.1</ecNumber>
    </recommendedName>
</protein>
<evidence type="ECO:0000256" key="9">
    <source>
        <dbReference type="PROSITE-ProRule" id="PRU10141"/>
    </source>
</evidence>
<dbReference type="PROSITE" id="PS00108">
    <property type="entry name" value="PROTEIN_KINASE_ST"/>
    <property type="match status" value="1"/>
</dbReference>
<feature type="region of interest" description="Disordered" evidence="10">
    <location>
        <begin position="515"/>
        <end position="583"/>
    </location>
</feature>
<keyword evidence="7 9" id="KW-0067">ATP-binding</keyword>
<feature type="region of interest" description="Disordered" evidence="10">
    <location>
        <begin position="294"/>
        <end position="380"/>
    </location>
</feature>
<evidence type="ECO:0000313" key="13">
    <source>
        <dbReference type="Proteomes" id="UP000694397"/>
    </source>
</evidence>
<feature type="region of interest" description="Disordered" evidence="10">
    <location>
        <begin position="397"/>
        <end position="449"/>
    </location>
</feature>